<dbReference type="SUPFAM" id="SSF52540">
    <property type="entry name" value="P-loop containing nucleoside triphosphate hydrolases"/>
    <property type="match status" value="1"/>
</dbReference>
<dbReference type="OrthoDB" id="4451554at2"/>
<sequence length="337" mass="38086">MANFEFSNDSYAEHVHRVEAALEWARSKNIDTRTEFGRVVRGWVLWPPERRADQRRVLDYRWASQASTAGREGRFVYLWGIPCAGKTTFRQDPEHGLTEGFVVVDPDEIAELMVTSNLGIPKGAMSPMETVPLVYEEAWEIAHRLMLASIRFGRNVLMEMAVPAGWKPSHDDADPLVHTVFIEASVKTAEERMVRRHRSYEEQFRNGHWWGATLLPSGVLESFEEPELSSKGPAEESNGVGSQRDSIKILTERYEHDRDLQALTDGVLGRWDARSGVVEKPADWAEVYHRSARVPEDDDLIWLSVAEDNGVLTVDQVNGIFTTLLAAADRDEGPADE</sequence>
<comment type="caution">
    <text evidence="1">The sequence shown here is derived from an EMBL/GenBank/DDBJ whole genome shotgun (WGS) entry which is preliminary data.</text>
</comment>
<dbReference type="InterPro" id="IPR027417">
    <property type="entry name" value="P-loop_NTPase"/>
</dbReference>
<gene>
    <name evidence="1" type="ORF">AWC04_13960</name>
</gene>
<dbReference type="EMBL" id="LQOJ01000047">
    <property type="protein sequence ID" value="ORV01091.1"/>
    <property type="molecule type" value="Genomic_DNA"/>
</dbReference>
<reference evidence="1 2" key="1">
    <citation type="submission" date="2016-01" db="EMBL/GenBank/DDBJ databases">
        <title>The new phylogeny of the genus Mycobacterium.</title>
        <authorList>
            <person name="Tarcisio F."/>
            <person name="Conor M."/>
            <person name="Antonella G."/>
            <person name="Elisabetta G."/>
            <person name="Giulia F.S."/>
            <person name="Sara T."/>
            <person name="Anna F."/>
            <person name="Clotilde B."/>
            <person name="Roberto B."/>
            <person name="Veronica D.S."/>
            <person name="Fabio R."/>
            <person name="Monica P."/>
            <person name="Olivier J."/>
            <person name="Enrico T."/>
            <person name="Nicola S."/>
        </authorList>
    </citation>
    <scope>NUCLEOTIDE SEQUENCE [LARGE SCALE GENOMIC DNA]</scope>
    <source>
        <strain evidence="1 2">DSM 44179</strain>
    </source>
</reference>
<dbReference type="Proteomes" id="UP000193484">
    <property type="component" value="Unassembled WGS sequence"/>
</dbReference>
<organism evidence="1 2">
    <name type="scientific">Mycolicibacterium fallax</name>
    <name type="common">Mycobacterium fallax</name>
    <dbReference type="NCBI Taxonomy" id="1793"/>
    <lineage>
        <taxon>Bacteria</taxon>
        <taxon>Bacillati</taxon>
        <taxon>Actinomycetota</taxon>
        <taxon>Actinomycetes</taxon>
        <taxon>Mycobacteriales</taxon>
        <taxon>Mycobacteriaceae</taxon>
        <taxon>Mycolicibacterium</taxon>
    </lineage>
</organism>
<dbReference type="AlphaFoldDB" id="A0A1X1R844"/>
<proteinExistence type="predicted"/>
<accession>A0A1X1R844</accession>
<dbReference type="RefSeq" id="WP_085097549.1">
    <property type="nucleotide sequence ID" value="NZ_AP022603.1"/>
</dbReference>
<name>A0A1X1R844_MYCFA</name>
<evidence type="ECO:0000313" key="2">
    <source>
        <dbReference type="Proteomes" id="UP000193484"/>
    </source>
</evidence>
<keyword evidence="2" id="KW-1185">Reference proteome</keyword>
<dbReference type="Gene3D" id="3.40.50.300">
    <property type="entry name" value="P-loop containing nucleotide triphosphate hydrolases"/>
    <property type="match status" value="1"/>
</dbReference>
<protein>
    <submittedName>
        <fullName evidence="1">Uncharacterized protein</fullName>
    </submittedName>
</protein>
<dbReference type="STRING" id="1793.AWC04_13960"/>
<evidence type="ECO:0000313" key="1">
    <source>
        <dbReference type="EMBL" id="ORV01091.1"/>
    </source>
</evidence>